<proteinExistence type="inferred from homology"/>
<evidence type="ECO:0000256" key="7">
    <source>
        <dbReference type="ARBA" id="ARBA00022490"/>
    </source>
</evidence>
<gene>
    <name evidence="13" type="primary">LOC102809760</name>
</gene>
<evidence type="ECO:0000256" key="1">
    <source>
        <dbReference type="ARBA" id="ARBA00003202"/>
    </source>
</evidence>
<feature type="compositionally biased region" description="Acidic residues" evidence="10">
    <location>
        <begin position="326"/>
        <end position="342"/>
    </location>
</feature>
<evidence type="ECO:0000256" key="2">
    <source>
        <dbReference type="ARBA" id="ARBA00004123"/>
    </source>
</evidence>
<feature type="compositionally biased region" description="Acidic residues" evidence="10">
    <location>
        <begin position="270"/>
        <end position="282"/>
    </location>
</feature>
<sequence>MAAVIRVRRKRTADPADNLVFSCKKPKHGKCESETAGTDPLEVENVFRFAGTSEEKDHRVEHIQHVIKSMKDRLKRSGLNTGHEKLNAKTRELRKIASESNRFKVISNLRNIKLDVQEKTIIKTGSEETTPCTGAGDGKPNNVSVCDGAEAAAVEASLEESTTQTEANKLFCLYDVLQEVQEGSKKEKSPKSRKETPQNQDELMCNNVRMIREKLTIEDETKPKHREPEYVYDFYYADPTSLDWSALDNVVSVTGYNDMELVYGEAEMDDEYCDDDDDDSNDESNWRNEYPDEEEHERDSLSSDDDDDEDNYYHQNDPYRRRDIDYEYEVQDYNASDDDDEDGLTHDHFIV</sequence>
<dbReference type="InterPro" id="IPR013883">
    <property type="entry name" value="TF_Iwr1_dom"/>
</dbReference>
<feature type="compositionally biased region" description="Basic and acidic residues" evidence="10">
    <location>
        <begin position="183"/>
        <end position="196"/>
    </location>
</feature>
<keyword evidence="9" id="KW-0539">Nucleus</keyword>
<reference evidence="13" key="1">
    <citation type="submission" date="2025-08" db="UniProtKB">
        <authorList>
            <consortium name="RefSeq"/>
        </authorList>
    </citation>
    <scope>IDENTIFICATION</scope>
    <source>
        <tissue evidence="13">Testes</tissue>
    </source>
</reference>
<protein>
    <recommendedName>
        <fullName evidence="5">Probable RNA polymerase II nuclear localization protein SLC7A6OS</fullName>
    </recommendedName>
</protein>
<dbReference type="PANTHER" id="PTHR31196">
    <property type="entry name" value="RNA POLYMERASE II NUCLEAR LOCALIZATION PROTEIN SLC7A6OS-RELATED"/>
    <property type="match status" value="1"/>
</dbReference>
<accession>A0ABM0MAV5</accession>
<keyword evidence="12" id="KW-1185">Reference proteome</keyword>
<keyword evidence="7" id="KW-0963">Cytoplasm</keyword>
<dbReference type="Proteomes" id="UP000694865">
    <property type="component" value="Unplaced"/>
</dbReference>
<dbReference type="GeneID" id="102809760"/>
<dbReference type="RefSeq" id="XP_006817146.1">
    <property type="nucleotide sequence ID" value="XM_006817083.1"/>
</dbReference>
<evidence type="ECO:0000256" key="4">
    <source>
        <dbReference type="ARBA" id="ARBA00010218"/>
    </source>
</evidence>
<dbReference type="PANTHER" id="PTHR31196:SF2">
    <property type="entry name" value="RNA POLYMERASE II NUCLEAR LOCALIZATION PROTEIN SLC7A6OS-RELATED"/>
    <property type="match status" value="1"/>
</dbReference>
<comment type="similarity">
    <text evidence="4">Belongs to the IWR1/SLC7A6OS family.</text>
</comment>
<dbReference type="Pfam" id="PF08574">
    <property type="entry name" value="Iwr1"/>
    <property type="match status" value="1"/>
</dbReference>
<evidence type="ECO:0000256" key="3">
    <source>
        <dbReference type="ARBA" id="ARBA00004496"/>
    </source>
</evidence>
<evidence type="ECO:0000256" key="5">
    <source>
        <dbReference type="ARBA" id="ARBA00017036"/>
    </source>
</evidence>
<evidence type="ECO:0000313" key="13">
    <source>
        <dbReference type="RefSeq" id="XP_006817146.1"/>
    </source>
</evidence>
<evidence type="ECO:0000256" key="9">
    <source>
        <dbReference type="ARBA" id="ARBA00023242"/>
    </source>
</evidence>
<feature type="compositionally biased region" description="Acidic residues" evidence="10">
    <location>
        <begin position="291"/>
        <end position="310"/>
    </location>
</feature>
<evidence type="ECO:0000256" key="8">
    <source>
        <dbReference type="ARBA" id="ARBA00022927"/>
    </source>
</evidence>
<keyword evidence="8" id="KW-0653">Protein transport</keyword>
<name>A0ABM0MAV5_SACKO</name>
<comment type="function">
    <text evidence="1">Directs RNA polymerase II nuclear import.</text>
</comment>
<evidence type="ECO:0000256" key="6">
    <source>
        <dbReference type="ARBA" id="ARBA00022448"/>
    </source>
</evidence>
<feature type="domain" description="Transcription factor Iwr1" evidence="11">
    <location>
        <begin position="229"/>
        <end position="294"/>
    </location>
</feature>
<evidence type="ECO:0000259" key="11">
    <source>
        <dbReference type="Pfam" id="PF08574"/>
    </source>
</evidence>
<dbReference type="InterPro" id="IPR040218">
    <property type="entry name" value="SLC7A6OS"/>
</dbReference>
<comment type="subcellular location">
    <subcellularLocation>
        <location evidence="3">Cytoplasm</location>
    </subcellularLocation>
    <subcellularLocation>
        <location evidence="2">Nucleus</location>
    </subcellularLocation>
</comment>
<evidence type="ECO:0000313" key="12">
    <source>
        <dbReference type="Proteomes" id="UP000694865"/>
    </source>
</evidence>
<feature type="region of interest" description="Disordered" evidence="10">
    <location>
        <begin position="270"/>
        <end position="351"/>
    </location>
</feature>
<keyword evidence="6" id="KW-0813">Transport</keyword>
<feature type="region of interest" description="Disordered" evidence="10">
    <location>
        <begin position="183"/>
        <end position="202"/>
    </location>
</feature>
<evidence type="ECO:0000256" key="10">
    <source>
        <dbReference type="SAM" id="MobiDB-lite"/>
    </source>
</evidence>
<organism evidence="12 13">
    <name type="scientific">Saccoglossus kowalevskii</name>
    <name type="common">Acorn worm</name>
    <dbReference type="NCBI Taxonomy" id="10224"/>
    <lineage>
        <taxon>Eukaryota</taxon>
        <taxon>Metazoa</taxon>
        <taxon>Hemichordata</taxon>
        <taxon>Enteropneusta</taxon>
        <taxon>Harrimaniidae</taxon>
        <taxon>Saccoglossus</taxon>
    </lineage>
</organism>